<organism evidence="1">
    <name type="scientific">Anguilla anguilla</name>
    <name type="common">European freshwater eel</name>
    <name type="synonym">Muraena anguilla</name>
    <dbReference type="NCBI Taxonomy" id="7936"/>
    <lineage>
        <taxon>Eukaryota</taxon>
        <taxon>Metazoa</taxon>
        <taxon>Chordata</taxon>
        <taxon>Craniata</taxon>
        <taxon>Vertebrata</taxon>
        <taxon>Euteleostomi</taxon>
        <taxon>Actinopterygii</taxon>
        <taxon>Neopterygii</taxon>
        <taxon>Teleostei</taxon>
        <taxon>Anguilliformes</taxon>
        <taxon>Anguillidae</taxon>
        <taxon>Anguilla</taxon>
    </lineage>
</organism>
<reference evidence="1" key="2">
    <citation type="journal article" date="2015" name="Fish Shellfish Immunol.">
        <title>Early steps in the European eel (Anguilla anguilla)-Vibrio vulnificus interaction in the gills: Role of the RtxA13 toxin.</title>
        <authorList>
            <person name="Callol A."/>
            <person name="Pajuelo D."/>
            <person name="Ebbesson L."/>
            <person name="Teles M."/>
            <person name="MacKenzie S."/>
            <person name="Amaro C."/>
        </authorList>
    </citation>
    <scope>NUCLEOTIDE SEQUENCE</scope>
</reference>
<accession>A0A0E9WMF2</accession>
<name>A0A0E9WMF2_ANGAN</name>
<evidence type="ECO:0000313" key="1">
    <source>
        <dbReference type="EMBL" id="JAH91579.1"/>
    </source>
</evidence>
<sequence length="100" mass="10730">MVTEKFSRLSFGIWISGSLISLRVISGKVRSGSWNDMYSTLRSPNMASGSGMGISMSLMLSMNAMILCFSSSKSIVMEGTVYLLRMVNSGRVTCGGIAIS</sequence>
<reference evidence="1" key="1">
    <citation type="submission" date="2014-11" db="EMBL/GenBank/DDBJ databases">
        <authorList>
            <person name="Amaro Gonzalez C."/>
        </authorList>
    </citation>
    <scope>NUCLEOTIDE SEQUENCE</scope>
</reference>
<proteinExistence type="predicted"/>
<dbReference type="AlphaFoldDB" id="A0A0E9WMF2"/>
<dbReference type="EMBL" id="GBXM01016998">
    <property type="protein sequence ID" value="JAH91579.1"/>
    <property type="molecule type" value="Transcribed_RNA"/>
</dbReference>
<protein>
    <submittedName>
        <fullName evidence="1">Uncharacterized protein</fullName>
    </submittedName>
</protein>